<evidence type="ECO:0000259" key="5">
    <source>
        <dbReference type="PROSITE" id="PS50178"/>
    </source>
</evidence>
<dbReference type="CDD" id="cd15734">
    <property type="entry name" value="FYVE_ZFYV1"/>
    <property type="match status" value="1"/>
</dbReference>
<keyword evidence="3" id="KW-0862">Zinc</keyword>
<dbReference type="Gene3D" id="3.30.40.10">
    <property type="entry name" value="Zinc/RING finger domain, C3HC4 (zinc finger)"/>
    <property type="match status" value="2"/>
</dbReference>
<evidence type="ECO:0000313" key="7">
    <source>
        <dbReference type="Proteomes" id="UP001295444"/>
    </source>
</evidence>
<keyword evidence="2 4" id="KW-0863">Zinc-finger</keyword>
<dbReference type="AlphaFoldDB" id="A0AAD1T2M9"/>
<dbReference type="GO" id="GO:0005811">
    <property type="term" value="C:lipid droplet"/>
    <property type="evidence" value="ECO:0007669"/>
    <property type="project" value="TreeGrafter"/>
</dbReference>
<proteinExistence type="predicted"/>
<dbReference type="PANTHER" id="PTHR46624:SF2">
    <property type="entry name" value="SI:CH211-11N16.2-RELATED"/>
    <property type="match status" value="1"/>
</dbReference>
<dbReference type="InterPro" id="IPR017455">
    <property type="entry name" value="Znf_FYVE-rel"/>
</dbReference>
<keyword evidence="7" id="KW-1185">Reference proteome</keyword>
<evidence type="ECO:0000256" key="1">
    <source>
        <dbReference type="ARBA" id="ARBA00022723"/>
    </source>
</evidence>
<dbReference type="InterPro" id="IPR011011">
    <property type="entry name" value="Znf_FYVE_PHD"/>
</dbReference>
<dbReference type="SUPFAM" id="SSF57903">
    <property type="entry name" value="FYVE/PHD zinc finger"/>
    <property type="match status" value="2"/>
</dbReference>
<dbReference type="GO" id="GO:0008270">
    <property type="term" value="F:zinc ion binding"/>
    <property type="evidence" value="ECO:0007669"/>
    <property type="project" value="UniProtKB-KW"/>
</dbReference>
<dbReference type="EMBL" id="OW240920">
    <property type="protein sequence ID" value="CAH2313975.1"/>
    <property type="molecule type" value="Genomic_DNA"/>
</dbReference>
<dbReference type="InterPro" id="IPR013083">
    <property type="entry name" value="Znf_RING/FYVE/PHD"/>
</dbReference>
<dbReference type="GO" id="GO:0043325">
    <property type="term" value="F:phosphatidylinositol-3,4-bisphosphate binding"/>
    <property type="evidence" value="ECO:0007669"/>
    <property type="project" value="TreeGrafter"/>
</dbReference>
<keyword evidence="1" id="KW-0479">Metal-binding</keyword>
<evidence type="ECO:0000256" key="4">
    <source>
        <dbReference type="PROSITE-ProRule" id="PRU00091"/>
    </source>
</evidence>
<gene>
    <name evidence="6" type="ORF">PECUL_23A050725</name>
</gene>
<dbReference type="InterPro" id="IPR042427">
    <property type="entry name" value="ZFYV1"/>
</dbReference>
<reference evidence="6" key="1">
    <citation type="submission" date="2022-03" db="EMBL/GenBank/DDBJ databases">
        <authorList>
            <person name="Alioto T."/>
            <person name="Alioto T."/>
            <person name="Gomez Garrido J."/>
        </authorList>
    </citation>
    <scope>NUCLEOTIDE SEQUENCE</scope>
</reference>
<evidence type="ECO:0000313" key="6">
    <source>
        <dbReference type="EMBL" id="CAH2313975.1"/>
    </source>
</evidence>
<dbReference type="Pfam" id="PF01363">
    <property type="entry name" value="FYVE"/>
    <property type="match status" value="2"/>
</dbReference>
<dbReference type="GO" id="GO:0005547">
    <property type="term" value="F:phosphatidylinositol-3,4,5-trisphosphate binding"/>
    <property type="evidence" value="ECO:0007669"/>
    <property type="project" value="TreeGrafter"/>
</dbReference>
<sequence length="339" mass="37972">MSALLLSDSVSLDKAQTEEEDVSFLLVDEGENLQRCYEEGREVIVIPQTVATTDSPWLGLAKYAWSGYILECRVCGIIYRSRQYWYGNKDPDGSVVRQEVRHIWSEGDALSVDQHNAAQRLLDGVNVVIQSVTDYSSGPKSMMTAWLTDRVAPTYWRPNAEIMDCHGCQRPFELAERKHHCRACGEGFCYDCSNHTMPVPERGWGQAPVRVCNKCHSAGISKAVIPGTAASTDEGSSLLPRRVTEIAQISLDKASSILDYPLGFVKEAARPSYWVSDQEIISCHGCQKPFTPKMSKHHCRACGRGFCELCSRTRRAVPSRGWHHPVRVCDTCNQKKEDL</sequence>
<dbReference type="Proteomes" id="UP001295444">
    <property type="component" value="Chromosome 09"/>
</dbReference>
<dbReference type="GO" id="GO:0005545">
    <property type="term" value="F:1-phosphatidylinositol binding"/>
    <property type="evidence" value="ECO:0007669"/>
    <property type="project" value="TreeGrafter"/>
</dbReference>
<protein>
    <submittedName>
        <fullName evidence="6">Zinc finger FYVE domain-containing 1-like</fullName>
    </submittedName>
</protein>
<evidence type="ECO:0000256" key="3">
    <source>
        <dbReference type="ARBA" id="ARBA00022833"/>
    </source>
</evidence>
<name>A0AAD1T2M9_PELCU</name>
<dbReference type="PROSITE" id="PS50178">
    <property type="entry name" value="ZF_FYVE"/>
    <property type="match status" value="2"/>
</dbReference>
<accession>A0AAD1T2M9</accession>
<dbReference type="InterPro" id="IPR000306">
    <property type="entry name" value="Znf_FYVE"/>
</dbReference>
<dbReference type="PANTHER" id="PTHR46624">
    <property type="entry name" value="AGAP002036-PA"/>
    <property type="match status" value="1"/>
</dbReference>
<evidence type="ECO:0000256" key="2">
    <source>
        <dbReference type="ARBA" id="ARBA00022771"/>
    </source>
</evidence>
<feature type="domain" description="FYVE-type" evidence="5">
    <location>
        <begin position="159"/>
        <end position="215"/>
    </location>
</feature>
<organism evidence="6 7">
    <name type="scientific">Pelobates cultripes</name>
    <name type="common">Western spadefoot toad</name>
    <dbReference type="NCBI Taxonomy" id="61616"/>
    <lineage>
        <taxon>Eukaryota</taxon>
        <taxon>Metazoa</taxon>
        <taxon>Chordata</taxon>
        <taxon>Craniata</taxon>
        <taxon>Vertebrata</taxon>
        <taxon>Euteleostomi</taxon>
        <taxon>Amphibia</taxon>
        <taxon>Batrachia</taxon>
        <taxon>Anura</taxon>
        <taxon>Pelobatoidea</taxon>
        <taxon>Pelobatidae</taxon>
        <taxon>Pelobates</taxon>
    </lineage>
</organism>
<feature type="domain" description="FYVE-type" evidence="5">
    <location>
        <begin position="277"/>
        <end position="337"/>
    </location>
</feature>
<dbReference type="GO" id="GO:0032266">
    <property type="term" value="F:phosphatidylinositol-3-phosphate binding"/>
    <property type="evidence" value="ECO:0007669"/>
    <property type="project" value="TreeGrafter"/>
</dbReference>
<dbReference type="SMART" id="SM00064">
    <property type="entry name" value="FYVE"/>
    <property type="match status" value="2"/>
</dbReference>
<dbReference type="GO" id="GO:0140042">
    <property type="term" value="P:lipid droplet formation"/>
    <property type="evidence" value="ECO:0007669"/>
    <property type="project" value="TreeGrafter"/>
</dbReference>